<evidence type="ECO:0000313" key="4">
    <source>
        <dbReference type="Proteomes" id="UP001231587"/>
    </source>
</evidence>
<dbReference type="Proteomes" id="UP001138672">
    <property type="component" value="Unassembled WGS sequence"/>
</dbReference>
<gene>
    <name evidence="1" type="ORF">J2Z56_003216</name>
    <name evidence="2" type="ORF">J2Z57_003251</name>
</gene>
<evidence type="ECO:0000313" key="1">
    <source>
        <dbReference type="EMBL" id="MBP1841284.1"/>
    </source>
</evidence>
<reference evidence="1" key="1">
    <citation type="submission" date="2021-03" db="EMBL/GenBank/DDBJ databases">
        <title>Genomic Encyclopedia of Type Strains, Phase IV (KMG-IV): sequencing the most valuable type-strain genomes for metagenomic binning, comparative biology and taxonomic classification.</title>
        <authorList>
            <person name="Goeker M."/>
        </authorList>
    </citation>
    <scope>NUCLEOTIDE SEQUENCE</scope>
    <source>
        <strain evidence="1">DSM 15523</strain>
        <strain evidence="2 4">DSM 16476</strain>
    </source>
</reference>
<proteinExistence type="predicted"/>
<accession>A0A9X0YMC6</accession>
<dbReference type="AlphaFoldDB" id="A0A9X0YMC6"/>
<dbReference type="EMBL" id="JAUSUU010000011">
    <property type="protein sequence ID" value="MDQ0336794.1"/>
    <property type="molecule type" value="Genomic_DNA"/>
</dbReference>
<evidence type="ECO:0000313" key="2">
    <source>
        <dbReference type="EMBL" id="MDQ0336794.1"/>
    </source>
</evidence>
<evidence type="ECO:0000313" key="3">
    <source>
        <dbReference type="Proteomes" id="UP001138672"/>
    </source>
</evidence>
<comment type="caution">
    <text evidence="1">The sequence shown here is derived from an EMBL/GenBank/DDBJ whole genome shotgun (WGS) entry which is preliminary data.</text>
</comment>
<dbReference type="Proteomes" id="UP001231587">
    <property type="component" value="Unassembled WGS sequence"/>
</dbReference>
<name>A0A9X0YMC6_9FLAO</name>
<keyword evidence="4" id="KW-1185">Reference proteome</keyword>
<dbReference type="EMBL" id="JAGGJQ010000010">
    <property type="protein sequence ID" value="MBP1841284.1"/>
    <property type="molecule type" value="Genomic_DNA"/>
</dbReference>
<protein>
    <submittedName>
        <fullName evidence="1">Uncharacterized protein</fullName>
    </submittedName>
</protein>
<organism evidence="1 3">
    <name type="scientific">Formosa algae</name>
    <dbReference type="NCBI Taxonomy" id="225843"/>
    <lineage>
        <taxon>Bacteria</taxon>
        <taxon>Pseudomonadati</taxon>
        <taxon>Bacteroidota</taxon>
        <taxon>Flavobacteriia</taxon>
        <taxon>Flavobacteriales</taxon>
        <taxon>Flavobacteriaceae</taxon>
        <taxon>Formosa</taxon>
    </lineage>
</organism>
<sequence>MDCSFFYLTIFKSISTAKTSPIYLSQNKTLSDTQILFKHE</sequence>